<name>D2W4U8_NAEGR</name>
<dbReference type="Gene3D" id="2.120.10.30">
    <property type="entry name" value="TolB, C-terminal domain"/>
    <property type="match status" value="4"/>
</dbReference>
<gene>
    <name evidence="2" type="ORF">NAEGRDRAFT_76434</name>
</gene>
<dbReference type="EMBL" id="GG738989">
    <property type="protein sequence ID" value="EFC35903.1"/>
    <property type="molecule type" value="Genomic_DNA"/>
</dbReference>
<keyword evidence="3" id="KW-1185">Reference proteome</keyword>
<dbReference type="PANTHER" id="PTHR46388:SF2">
    <property type="entry name" value="NHL REPEAT-CONTAINING PROTEIN 2"/>
    <property type="match status" value="1"/>
</dbReference>
<sequence length="355" mass="39694">MSKLDNPSAIFVSNDEVFIADTGNDRVRKLLRNGQIVTIAGNERASLYNPSSIVVSSSNQVYISENERHLIYKIDEFGIMTKIAGTCETEYNGDDQLAVNANLNSPCGLFVTDDDEVLFCDRRNHRVRKIDRNGIITTIAGDGIEGYDGDNQLATLSSLKHPCSVFQYKDEIYIADSFSNRIRKIDRDGIIHTIAGNGIEGYNGDGRNATDTSLNNPNSLFVHNDEIYFSDLDNQVIRKILPNGIIKNIAGIPGKKGYNGDYKLATRTTLSWPKGIFVDSKNQVYFADYYNHCVRKIFKNGNMKIIAGIGDVFGYSGDVPFDFQQYPHIGPPRKKSPIKPFPKSYHDLILICQIV</sequence>
<evidence type="ECO:0000313" key="2">
    <source>
        <dbReference type="EMBL" id="EFC35903.1"/>
    </source>
</evidence>
<evidence type="ECO:0000256" key="1">
    <source>
        <dbReference type="ARBA" id="ARBA00022737"/>
    </source>
</evidence>
<protein>
    <submittedName>
        <fullName evidence="2">Predicted protein</fullName>
    </submittedName>
</protein>
<dbReference type="SUPFAM" id="SSF101898">
    <property type="entry name" value="NHL repeat"/>
    <property type="match status" value="1"/>
</dbReference>
<dbReference type="PANTHER" id="PTHR46388">
    <property type="entry name" value="NHL REPEAT-CONTAINING PROTEIN 2"/>
    <property type="match status" value="1"/>
</dbReference>
<dbReference type="AlphaFoldDB" id="D2W4U8"/>
<dbReference type="InterPro" id="IPR001258">
    <property type="entry name" value="NHL_repeat"/>
</dbReference>
<dbReference type="Proteomes" id="UP000006671">
    <property type="component" value="Unassembled WGS sequence"/>
</dbReference>
<dbReference type="InParanoid" id="D2W4U8"/>
<keyword evidence="1" id="KW-0677">Repeat</keyword>
<dbReference type="Pfam" id="PF01436">
    <property type="entry name" value="NHL"/>
    <property type="match status" value="1"/>
</dbReference>
<dbReference type="KEGG" id="ngr:NAEGRDRAFT_76434"/>
<accession>D2W4U8</accession>
<reference evidence="2 3" key="1">
    <citation type="journal article" date="2010" name="Cell">
        <title>The genome of Naegleria gruberi illuminates early eukaryotic versatility.</title>
        <authorList>
            <person name="Fritz-Laylin L.K."/>
            <person name="Prochnik S.E."/>
            <person name="Ginger M.L."/>
            <person name="Dacks J.B."/>
            <person name="Carpenter M.L."/>
            <person name="Field M.C."/>
            <person name="Kuo A."/>
            <person name="Paredez A."/>
            <person name="Chapman J."/>
            <person name="Pham J."/>
            <person name="Shu S."/>
            <person name="Neupane R."/>
            <person name="Cipriano M."/>
            <person name="Mancuso J."/>
            <person name="Tu H."/>
            <person name="Salamov A."/>
            <person name="Lindquist E."/>
            <person name="Shapiro H."/>
            <person name="Lucas S."/>
            <person name="Grigoriev I.V."/>
            <person name="Cande W.Z."/>
            <person name="Fulton C."/>
            <person name="Rokhsar D.S."/>
            <person name="Dawson S.C."/>
        </authorList>
    </citation>
    <scope>NUCLEOTIDE SEQUENCE [LARGE SCALE GENOMIC DNA]</scope>
    <source>
        <strain evidence="2 3">NEG-M</strain>
    </source>
</reference>
<dbReference type="RefSeq" id="XP_002668647.1">
    <property type="nucleotide sequence ID" value="XM_002668601.1"/>
</dbReference>
<organism evidence="3">
    <name type="scientific">Naegleria gruberi</name>
    <name type="common">Amoeba</name>
    <dbReference type="NCBI Taxonomy" id="5762"/>
    <lineage>
        <taxon>Eukaryota</taxon>
        <taxon>Discoba</taxon>
        <taxon>Heterolobosea</taxon>
        <taxon>Tetramitia</taxon>
        <taxon>Eutetramitia</taxon>
        <taxon>Vahlkampfiidae</taxon>
        <taxon>Naegleria</taxon>
    </lineage>
</organism>
<dbReference type="InterPro" id="IPR011042">
    <property type="entry name" value="6-blade_b-propeller_TolB-like"/>
</dbReference>
<evidence type="ECO:0000313" key="3">
    <source>
        <dbReference type="Proteomes" id="UP000006671"/>
    </source>
</evidence>
<dbReference type="OrthoDB" id="273823at2759"/>
<dbReference type="GeneID" id="8860695"/>
<dbReference type="VEuPathDB" id="AmoebaDB:NAEGRDRAFT_76434"/>
<dbReference type="STRING" id="5762.D2W4U8"/>
<proteinExistence type="predicted"/>